<dbReference type="EC" id="3.6.1.1" evidence="3"/>
<dbReference type="InterPro" id="IPR004097">
    <property type="entry name" value="DHHA2"/>
</dbReference>
<sequence>MRSPTSPRPKAVAQPQKETYSRARKNPFFNGLIDGPPPAFDFNVGHSRNIARSMSDIGHKQPQDTLLDVFERFSPNEKPFDRITPKEKSSSFSIKKNPFEFSPEKNFEWSENGKSESFEFTNVQTVFCSNLATEENDQQRESVSSNTSPTVEKTFRVNRRKENLSAVPLPQSAASFYNGNSPQFEISESCPSIKRLNRYLKATKDEVNAGVPGRFLHAVIAQDVPDVGSLASTIMYAFYVNETHKSDHLCTVPVINMKRSDISSQSELKWLLASCQIDHMSLIFVDEIDLSYYDLFGSLKLVLLNGYKLPTKQEALKDAVVEIFNCGKGDSVYPWVDTVTVGQDSSCCTPIAEKFALRSPEILAGHGFSRFLLAAILLDSANLSSSNCSIKDKYMAAMLIHGAGRFGCDGLYQLLRYKMYDVTGLKVADILRKDFKKWTQVGNQDNTGSRLTVSYVGMSSIGTSISELLDHEESPVHEIKYFQQVEKLRLLMIVSGYYDLKKNFKREILVSAQSVELMRNLLSFFNSSASQLPLKAIPKPGLGEQMQAFEIDKIISRKTIERLLEEFGGNSKG</sequence>
<keyword evidence="3" id="KW-0378">Hydrolase</keyword>
<dbReference type="GO" id="GO:0004309">
    <property type="term" value="F:exopolyphosphatase activity"/>
    <property type="evidence" value="ECO:0007669"/>
    <property type="project" value="TreeGrafter"/>
</dbReference>
<dbReference type="STRING" id="74649.A0A2P6Q6S5"/>
<accession>A0A2P6Q6S5</accession>
<dbReference type="Gene3D" id="3.10.310.20">
    <property type="entry name" value="DHHA2 domain"/>
    <property type="match status" value="1"/>
</dbReference>
<dbReference type="GO" id="GO:0004427">
    <property type="term" value="F:inorganic diphosphate phosphatase activity"/>
    <property type="evidence" value="ECO:0007669"/>
    <property type="project" value="UniProtKB-EC"/>
</dbReference>
<dbReference type="SUPFAM" id="SSF64182">
    <property type="entry name" value="DHH phosphoesterases"/>
    <property type="match status" value="1"/>
</dbReference>
<dbReference type="GO" id="GO:0005737">
    <property type="term" value="C:cytoplasm"/>
    <property type="evidence" value="ECO:0007669"/>
    <property type="project" value="InterPro"/>
</dbReference>
<dbReference type="InterPro" id="IPR038222">
    <property type="entry name" value="DHHA2_dom_sf"/>
</dbReference>
<dbReference type="Gramene" id="PRQ29882">
    <property type="protein sequence ID" value="PRQ29882"/>
    <property type="gene ID" value="RchiOBHm_Chr5g0018641"/>
</dbReference>
<keyword evidence="4" id="KW-1185">Reference proteome</keyword>
<evidence type="ECO:0000256" key="1">
    <source>
        <dbReference type="SAM" id="MobiDB-lite"/>
    </source>
</evidence>
<name>A0A2P6Q6S5_ROSCH</name>
<dbReference type="Proteomes" id="UP000238479">
    <property type="component" value="Chromosome 5"/>
</dbReference>
<feature type="region of interest" description="Disordered" evidence="1">
    <location>
        <begin position="1"/>
        <end position="24"/>
    </location>
</feature>
<dbReference type="OrthoDB" id="374045at2759"/>
<comment type="caution">
    <text evidence="3">The sequence shown here is derived from an EMBL/GenBank/DDBJ whole genome shotgun (WGS) entry which is preliminary data.</text>
</comment>
<gene>
    <name evidence="3" type="ORF">RchiOBHm_Chr5g0018641</name>
</gene>
<dbReference type="Gene3D" id="3.90.1640.10">
    <property type="entry name" value="inorganic pyrophosphatase (n-terminal core)"/>
    <property type="match status" value="1"/>
</dbReference>
<organism evidence="3 4">
    <name type="scientific">Rosa chinensis</name>
    <name type="common">China rose</name>
    <dbReference type="NCBI Taxonomy" id="74649"/>
    <lineage>
        <taxon>Eukaryota</taxon>
        <taxon>Viridiplantae</taxon>
        <taxon>Streptophyta</taxon>
        <taxon>Embryophyta</taxon>
        <taxon>Tracheophyta</taxon>
        <taxon>Spermatophyta</taxon>
        <taxon>Magnoliopsida</taxon>
        <taxon>eudicotyledons</taxon>
        <taxon>Gunneridae</taxon>
        <taxon>Pentapetalae</taxon>
        <taxon>rosids</taxon>
        <taxon>fabids</taxon>
        <taxon>Rosales</taxon>
        <taxon>Rosaceae</taxon>
        <taxon>Rosoideae</taxon>
        <taxon>Rosoideae incertae sedis</taxon>
        <taxon>Rosa</taxon>
    </lineage>
</organism>
<evidence type="ECO:0000259" key="2">
    <source>
        <dbReference type="Pfam" id="PF02833"/>
    </source>
</evidence>
<reference evidence="3 4" key="1">
    <citation type="journal article" date="2018" name="Nat. Genet.">
        <title>The Rosa genome provides new insights in the design of modern roses.</title>
        <authorList>
            <person name="Bendahmane M."/>
        </authorList>
    </citation>
    <scope>NUCLEOTIDE SEQUENCE [LARGE SCALE GENOMIC DNA]</scope>
    <source>
        <strain evidence="4">cv. Old Blush</strain>
    </source>
</reference>
<dbReference type="AlphaFoldDB" id="A0A2P6Q6S5"/>
<dbReference type="SMR" id="A0A2P6Q6S5"/>
<dbReference type="PANTHER" id="PTHR12112">
    <property type="entry name" value="BNIP - RELATED"/>
    <property type="match status" value="1"/>
</dbReference>
<proteinExistence type="predicted"/>
<evidence type="ECO:0000313" key="4">
    <source>
        <dbReference type="Proteomes" id="UP000238479"/>
    </source>
</evidence>
<protein>
    <submittedName>
        <fullName evidence="3">Putative inorganic diphosphatase</fullName>
        <ecNumber evidence="3">3.6.1.1</ecNumber>
    </submittedName>
</protein>
<dbReference type="EMBL" id="PDCK01000043">
    <property type="protein sequence ID" value="PRQ29882.1"/>
    <property type="molecule type" value="Genomic_DNA"/>
</dbReference>
<feature type="domain" description="DHHA2" evidence="2">
    <location>
        <begin position="419"/>
        <end position="558"/>
    </location>
</feature>
<dbReference type="PANTHER" id="PTHR12112:SF52">
    <property type="entry name" value="DHHA2 DOMAIN-CONTAINING PROTEIN"/>
    <property type="match status" value="1"/>
</dbReference>
<dbReference type="Pfam" id="PF02833">
    <property type="entry name" value="DHHA2"/>
    <property type="match status" value="1"/>
</dbReference>
<dbReference type="InterPro" id="IPR038763">
    <property type="entry name" value="DHH_sf"/>
</dbReference>
<evidence type="ECO:0000313" key="3">
    <source>
        <dbReference type="EMBL" id="PRQ29882.1"/>
    </source>
</evidence>
<dbReference type="OMA" id="VSHIGMS"/>